<reference evidence="2 3" key="1">
    <citation type="submission" date="2019-08" db="EMBL/GenBank/DDBJ databases">
        <title>In-depth cultivation of the pig gut microbiome towards novel bacterial diversity and tailored functional studies.</title>
        <authorList>
            <person name="Wylensek D."/>
            <person name="Hitch T.C.A."/>
            <person name="Clavel T."/>
        </authorList>
    </citation>
    <scope>NUCLEOTIDE SEQUENCE [LARGE SCALE GENOMIC DNA]</scope>
    <source>
        <strain evidence="2 3">Oil+RF-744-GAM-WT-6</strain>
    </source>
</reference>
<dbReference type="EMBL" id="VUMN01000053">
    <property type="protein sequence ID" value="MSS59813.1"/>
    <property type="molecule type" value="Genomic_DNA"/>
</dbReference>
<feature type="transmembrane region" description="Helical" evidence="1">
    <location>
        <begin position="69"/>
        <end position="87"/>
    </location>
</feature>
<dbReference type="RefSeq" id="WP_105304690.1">
    <property type="nucleotide sequence ID" value="NZ_VUMN01000053.1"/>
</dbReference>
<dbReference type="Proteomes" id="UP000461880">
    <property type="component" value="Unassembled WGS sequence"/>
</dbReference>
<evidence type="ECO:0000313" key="2">
    <source>
        <dbReference type="EMBL" id="MSS59813.1"/>
    </source>
</evidence>
<comment type="caution">
    <text evidence="2">The sequence shown here is derived from an EMBL/GenBank/DDBJ whole genome shotgun (WGS) entry which is preliminary data.</text>
</comment>
<sequence>MTELCTLSEMFLGVIFAIAPFAHKDTIRKTDLYLYLVISWLITGFSMILQDRILPPLISGMQNMLPSFLIWIPFRFCAYFILFYGGLEDNRKESTVLTAITILFDVCALVLEQVVLEYSSSLHGFAPEYTDLYYSWGVSPLYLILRCSYAVFLRLYFGYHDFEQIEDSRNAVIAAGFSILMIAAIRGKAQPLAIIPAFIYPLVFVFFIDRTILNEKRQQQAEAITVNMNQSRTAMQIQRDQAIKTLKEHHRQRKETLKIIGLLKENRIDEASALLTESLRQSSEVKGLENEYLDAALRYLQAEYPDLCFRMIDQLSGTEQIDFSDLAILITVMIQVLYPHRTEASGSAEITITGQGTMILLHIRTLPAKSERNNYEFNQEELAMIRHLIRKYDGFSNDGYRSGNIRAVLNQRAR</sequence>
<evidence type="ECO:0000313" key="3">
    <source>
        <dbReference type="Proteomes" id="UP000461880"/>
    </source>
</evidence>
<feature type="transmembrane region" description="Helical" evidence="1">
    <location>
        <begin position="191"/>
        <end position="208"/>
    </location>
</feature>
<dbReference type="AlphaFoldDB" id="A0A7X2NVA5"/>
<feature type="transmembrane region" description="Helical" evidence="1">
    <location>
        <begin position="32"/>
        <end position="49"/>
    </location>
</feature>
<accession>A0A7X2NVA5</accession>
<keyword evidence="3" id="KW-1185">Reference proteome</keyword>
<keyword evidence="1" id="KW-1133">Transmembrane helix</keyword>
<name>A0A7X2NVA5_9FIRM</name>
<keyword evidence="1" id="KW-0472">Membrane</keyword>
<feature type="transmembrane region" description="Helical" evidence="1">
    <location>
        <begin position="169"/>
        <end position="185"/>
    </location>
</feature>
<keyword evidence="1" id="KW-0812">Transmembrane</keyword>
<feature type="transmembrane region" description="Helical" evidence="1">
    <location>
        <begin position="136"/>
        <end position="157"/>
    </location>
</feature>
<protein>
    <submittedName>
        <fullName evidence="2">Uncharacterized protein</fullName>
    </submittedName>
</protein>
<proteinExistence type="predicted"/>
<gene>
    <name evidence="2" type="ORF">FYJ51_13010</name>
</gene>
<evidence type="ECO:0000256" key="1">
    <source>
        <dbReference type="SAM" id="Phobius"/>
    </source>
</evidence>
<feature type="transmembrane region" description="Helical" evidence="1">
    <location>
        <begin position="94"/>
        <end position="116"/>
    </location>
</feature>
<organism evidence="2 3">
    <name type="scientific">Stecheria intestinalis</name>
    <dbReference type="NCBI Taxonomy" id="2606630"/>
    <lineage>
        <taxon>Bacteria</taxon>
        <taxon>Bacillati</taxon>
        <taxon>Bacillota</taxon>
        <taxon>Erysipelotrichia</taxon>
        <taxon>Erysipelotrichales</taxon>
        <taxon>Erysipelotrichaceae</taxon>
        <taxon>Stecheria</taxon>
    </lineage>
</organism>